<evidence type="ECO:0000313" key="3">
    <source>
        <dbReference type="EMBL" id="RDH84385.1"/>
    </source>
</evidence>
<accession>A0A370DHG5</accession>
<name>A0A370DHG5_9GAMM</name>
<dbReference type="EMBL" id="QFXE01000015">
    <property type="protein sequence ID" value="RDH84385.1"/>
    <property type="molecule type" value="Genomic_DNA"/>
</dbReference>
<dbReference type="GO" id="GO:0120147">
    <property type="term" value="F:formylglycine-generating oxidase activity"/>
    <property type="evidence" value="ECO:0007669"/>
    <property type="project" value="TreeGrafter"/>
</dbReference>
<evidence type="ECO:0000313" key="4">
    <source>
        <dbReference type="Proteomes" id="UP000254771"/>
    </source>
</evidence>
<dbReference type="SUPFAM" id="SSF56436">
    <property type="entry name" value="C-type lectin-like"/>
    <property type="match status" value="1"/>
</dbReference>
<dbReference type="Proteomes" id="UP000254771">
    <property type="component" value="Unassembled WGS sequence"/>
</dbReference>
<evidence type="ECO:0000259" key="2">
    <source>
        <dbReference type="Pfam" id="PF03781"/>
    </source>
</evidence>
<feature type="domain" description="Sulfatase-modifying factor enzyme-like" evidence="2">
    <location>
        <begin position="3"/>
        <end position="227"/>
    </location>
</feature>
<protein>
    <submittedName>
        <fullName evidence="3">Formylglycine-generating enzyme family protein</fullName>
    </submittedName>
</protein>
<gene>
    <name evidence="3" type="ORF">DIZ78_12260</name>
</gene>
<dbReference type="InterPro" id="IPR051043">
    <property type="entry name" value="Sulfatase_Mod_Factor_Kinase"/>
</dbReference>
<dbReference type="InterPro" id="IPR042095">
    <property type="entry name" value="SUMF_sf"/>
</dbReference>
<dbReference type="Gene3D" id="3.90.1580.10">
    <property type="entry name" value="paralog of FGE (formylglycine-generating enzyme)"/>
    <property type="match status" value="1"/>
</dbReference>
<evidence type="ECO:0000256" key="1">
    <source>
        <dbReference type="SAM" id="MobiDB-lite"/>
    </source>
</evidence>
<comment type="caution">
    <text evidence="3">The sequence shown here is derived from an EMBL/GenBank/DDBJ whole genome shotgun (WGS) entry which is preliminary data.</text>
</comment>
<organism evidence="3 4">
    <name type="scientific">endosymbiont of Escarpia spicata</name>
    <dbReference type="NCBI Taxonomy" id="2200908"/>
    <lineage>
        <taxon>Bacteria</taxon>
        <taxon>Pseudomonadati</taxon>
        <taxon>Pseudomonadota</taxon>
        <taxon>Gammaproteobacteria</taxon>
        <taxon>sulfur-oxidizing symbionts</taxon>
    </lineage>
</organism>
<feature type="region of interest" description="Disordered" evidence="1">
    <location>
        <begin position="1"/>
        <end position="28"/>
    </location>
</feature>
<dbReference type="Pfam" id="PF03781">
    <property type="entry name" value="FGE-sulfatase"/>
    <property type="match status" value="1"/>
</dbReference>
<keyword evidence="4" id="KW-1185">Reference proteome</keyword>
<dbReference type="InterPro" id="IPR016187">
    <property type="entry name" value="CTDL_fold"/>
</dbReference>
<dbReference type="PANTHER" id="PTHR23150">
    <property type="entry name" value="SULFATASE MODIFYING FACTOR 1, 2"/>
    <property type="match status" value="1"/>
</dbReference>
<reference evidence="3 4" key="1">
    <citation type="journal article" date="2018" name="ISME J.">
        <title>Endosymbiont genomes yield clues of tubeworm success.</title>
        <authorList>
            <person name="Li Y."/>
            <person name="Liles M.R."/>
            <person name="Halanych K.M."/>
        </authorList>
    </citation>
    <scope>NUCLEOTIDE SEQUENCE [LARGE SCALE GENOMIC DNA]</scope>
    <source>
        <strain evidence="3">A1462</strain>
    </source>
</reference>
<proteinExistence type="predicted"/>
<dbReference type="PANTHER" id="PTHR23150:SF19">
    <property type="entry name" value="FORMYLGLYCINE-GENERATING ENZYME"/>
    <property type="match status" value="1"/>
</dbReference>
<dbReference type="AlphaFoldDB" id="A0A370DHG5"/>
<dbReference type="InterPro" id="IPR005532">
    <property type="entry name" value="SUMF_dom"/>
</dbReference>
<sequence>MRWIAPGSFSMGSPQDEHERDDDEGPQHTVQLSHGYWLFDTTVTQVLWQAVMGNNRSRFQGDDRPVVQVSWDDCQEFVKKINAAVPGLELNLPSEAQWEYACRAGTATPFSQGENINPGQINYDGNYPYRDSDKGEYRQETLPVMALPPNPWGLYQMHGNVWEWCLDGKRGYTEAAVHDPLGPTEAGARRVFRGGSWGNGARGCRSACRLWDPPDRRNGFLGFRPARVQE</sequence>